<feature type="compositionally biased region" description="Low complexity" evidence="1">
    <location>
        <begin position="30"/>
        <end position="40"/>
    </location>
</feature>
<accession>A0A916XDV2</accession>
<sequence>MFNAKSLALALLLSGTSVLAFAQASSAPASAPAASASASSTPKTNTVKGRKHFLSKNQKQCASPDLSDELRKKYRCDAPKETSNVSTAKHPE</sequence>
<organism evidence="3 4">
    <name type="scientific">Undibacterium terreum</name>
    <dbReference type="NCBI Taxonomy" id="1224302"/>
    <lineage>
        <taxon>Bacteria</taxon>
        <taxon>Pseudomonadati</taxon>
        <taxon>Pseudomonadota</taxon>
        <taxon>Betaproteobacteria</taxon>
        <taxon>Burkholderiales</taxon>
        <taxon>Oxalobacteraceae</taxon>
        <taxon>Undibacterium</taxon>
    </lineage>
</organism>
<evidence type="ECO:0000313" key="3">
    <source>
        <dbReference type="EMBL" id="GGC64513.1"/>
    </source>
</evidence>
<feature type="region of interest" description="Disordered" evidence="1">
    <location>
        <begin position="30"/>
        <end position="92"/>
    </location>
</feature>
<feature type="compositionally biased region" description="Basic and acidic residues" evidence="1">
    <location>
        <begin position="68"/>
        <end position="80"/>
    </location>
</feature>
<dbReference type="EMBL" id="BMED01000001">
    <property type="protein sequence ID" value="GGC64513.1"/>
    <property type="molecule type" value="Genomic_DNA"/>
</dbReference>
<protein>
    <recommendedName>
        <fullName evidence="5">PsiF repeat-containing protein</fullName>
    </recommendedName>
</protein>
<feature type="signal peptide" evidence="2">
    <location>
        <begin position="1"/>
        <end position="22"/>
    </location>
</feature>
<reference evidence="3" key="1">
    <citation type="journal article" date="2014" name="Int. J. Syst. Evol. Microbiol.">
        <title>Complete genome sequence of Corynebacterium casei LMG S-19264T (=DSM 44701T), isolated from a smear-ripened cheese.</title>
        <authorList>
            <consortium name="US DOE Joint Genome Institute (JGI-PGF)"/>
            <person name="Walter F."/>
            <person name="Albersmeier A."/>
            <person name="Kalinowski J."/>
            <person name="Ruckert C."/>
        </authorList>
    </citation>
    <scope>NUCLEOTIDE SEQUENCE</scope>
    <source>
        <strain evidence="3">CGMCC 1.10998</strain>
    </source>
</reference>
<reference evidence="3" key="2">
    <citation type="submission" date="2020-09" db="EMBL/GenBank/DDBJ databases">
        <authorList>
            <person name="Sun Q."/>
            <person name="Zhou Y."/>
        </authorList>
    </citation>
    <scope>NUCLEOTIDE SEQUENCE</scope>
    <source>
        <strain evidence="3">CGMCC 1.10998</strain>
    </source>
</reference>
<dbReference type="AlphaFoldDB" id="A0A916XDV2"/>
<dbReference type="Proteomes" id="UP000637423">
    <property type="component" value="Unassembled WGS sequence"/>
</dbReference>
<evidence type="ECO:0000256" key="2">
    <source>
        <dbReference type="SAM" id="SignalP"/>
    </source>
</evidence>
<evidence type="ECO:0000256" key="1">
    <source>
        <dbReference type="SAM" id="MobiDB-lite"/>
    </source>
</evidence>
<keyword evidence="2" id="KW-0732">Signal</keyword>
<feature type="chain" id="PRO_5038059161" description="PsiF repeat-containing protein" evidence="2">
    <location>
        <begin position="23"/>
        <end position="92"/>
    </location>
</feature>
<dbReference type="RefSeq" id="WP_188564786.1">
    <property type="nucleotide sequence ID" value="NZ_BMED01000001.1"/>
</dbReference>
<comment type="caution">
    <text evidence="3">The sequence shown here is derived from an EMBL/GenBank/DDBJ whole genome shotgun (WGS) entry which is preliminary data.</text>
</comment>
<feature type="compositionally biased region" description="Polar residues" evidence="1">
    <location>
        <begin position="81"/>
        <end position="92"/>
    </location>
</feature>
<name>A0A916XDV2_9BURK</name>
<gene>
    <name evidence="3" type="ORF">GCM10011396_09370</name>
</gene>
<evidence type="ECO:0000313" key="4">
    <source>
        <dbReference type="Proteomes" id="UP000637423"/>
    </source>
</evidence>
<evidence type="ECO:0008006" key="5">
    <source>
        <dbReference type="Google" id="ProtNLM"/>
    </source>
</evidence>
<proteinExistence type="predicted"/>
<keyword evidence="4" id="KW-1185">Reference proteome</keyword>